<comment type="caution">
    <text evidence="1">The sequence shown here is derived from an EMBL/GenBank/DDBJ whole genome shotgun (WGS) entry which is preliminary data.</text>
</comment>
<organism evidence="1 2">
    <name type="scientific">Ixodes persulcatus</name>
    <name type="common">Taiga tick</name>
    <dbReference type="NCBI Taxonomy" id="34615"/>
    <lineage>
        <taxon>Eukaryota</taxon>
        <taxon>Metazoa</taxon>
        <taxon>Ecdysozoa</taxon>
        <taxon>Arthropoda</taxon>
        <taxon>Chelicerata</taxon>
        <taxon>Arachnida</taxon>
        <taxon>Acari</taxon>
        <taxon>Parasitiformes</taxon>
        <taxon>Ixodida</taxon>
        <taxon>Ixodoidea</taxon>
        <taxon>Ixodidae</taxon>
        <taxon>Ixodinae</taxon>
        <taxon>Ixodes</taxon>
    </lineage>
</organism>
<feature type="non-terminal residue" evidence="1">
    <location>
        <position position="1517"/>
    </location>
</feature>
<reference evidence="1 2" key="1">
    <citation type="journal article" date="2020" name="Cell">
        <title>Large-Scale Comparative Analyses of Tick Genomes Elucidate Their Genetic Diversity and Vector Capacities.</title>
        <authorList>
            <consortium name="Tick Genome and Microbiome Consortium (TIGMIC)"/>
            <person name="Jia N."/>
            <person name="Wang J."/>
            <person name="Shi W."/>
            <person name="Du L."/>
            <person name="Sun Y."/>
            <person name="Zhan W."/>
            <person name="Jiang J.F."/>
            <person name="Wang Q."/>
            <person name="Zhang B."/>
            <person name="Ji P."/>
            <person name="Bell-Sakyi L."/>
            <person name="Cui X.M."/>
            <person name="Yuan T.T."/>
            <person name="Jiang B.G."/>
            <person name="Yang W.F."/>
            <person name="Lam T.T."/>
            <person name="Chang Q.C."/>
            <person name="Ding S.J."/>
            <person name="Wang X.J."/>
            <person name="Zhu J.G."/>
            <person name="Ruan X.D."/>
            <person name="Zhao L."/>
            <person name="Wei J.T."/>
            <person name="Ye R.Z."/>
            <person name="Que T.C."/>
            <person name="Du C.H."/>
            <person name="Zhou Y.H."/>
            <person name="Cheng J.X."/>
            <person name="Dai P.F."/>
            <person name="Guo W.B."/>
            <person name="Han X.H."/>
            <person name="Huang E.J."/>
            <person name="Li L.F."/>
            <person name="Wei W."/>
            <person name="Gao Y.C."/>
            <person name="Liu J.Z."/>
            <person name="Shao H.Z."/>
            <person name="Wang X."/>
            <person name="Wang C.C."/>
            <person name="Yang T.C."/>
            <person name="Huo Q.B."/>
            <person name="Li W."/>
            <person name="Chen H.Y."/>
            <person name="Chen S.E."/>
            <person name="Zhou L.G."/>
            <person name="Ni X.B."/>
            <person name="Tian J.H."/>
            <person name="Sheng Y."/>
            <person name="Liu T."/>
            <person name="Pan Y.S."/>
            <person name="Xia L.Y."/>
            <person name="Li J."/>
            <person name="Zhao F."/>
            <person name="Cao W.C."/>
        </authorList>
    </citation>
    <scope>NUCLEOTIDE SEQUENCE [LARGE SCALE GENOMIC DNA]</scope>
    <source>
        <strain evidence="1">Iper-2018</strain>
    </source>
</reference>
<sequence>MRSSSWSLCILVALLSELGPPVNGYGSSTKRCFQPGKSYPKPAPRIMYIKGQARTIMVETTRRPTHRLISHIFKILVTELLGYQNVTLRLTNNSNVTDALRRITSCASPSPHNCSDNDDPQTMVNLELWLGPGYSLEPWLATGRIIDCGPLGPIGRSGWFVPLSTVERFWEKHGMVLDHWRSFRSPNVTVLLNRLNDKLLHEYTRTPDKTGFLCNASLCVNGIYEPPICRKHKGKMPCATLIADYPESTYYMLTSEIESLKLRVNVAWVGKRLEEYVTSALARNESVVFYNWKPNTLTTSSNVVHIAFPQCEDRALQDFQDNPDNAKCEFEVNHMEKVVWSKLKDSVPDVYDIAQKISFKQDQYEQMLDLYKRESTRDRDYSDIACTFLTQNEHLLHEFVTGDLGDKPKLYIGGIFPVSGIYKRMSGVLTAARMAMDAINRSPHILSDFRLVILEQDGQCAQDVVMKRYIGYVTNSTYKSLIGILGPACTETLEPIVGVAKHYNTAIISYSAEGALFSKREKYPYFFRTIPENHMYRYVYMKLLDAMSWRRVAALTEDGHKYSEYLNLLHDDMQKRGLTFITNRKFPHDHSTHNATHHRTHFNMSQYLADLKARNARIIIGGFDEDAARAIMCEAYKQGMTGAHGYQWFLPTWLAQQEYRDRQWYNTEHYNKYHNESVNCTVSQMRKALEGYMSLHPKSYADDNAIMQENRTVGDWKALYKQVATAQGKEDSEYGGYAYDAVWVFALALEALFQRNHSHTSTLHDDRTFQELISLINETNFNGVSGHVRFYKSSRLTDVLIKQWVNGTQIHVGTYNPGYGDDSDKLLLGPQGPMKPIFWPSGSNPGDGSEDPATCPLEGLRSLLGTSCDLAIVVANVIGLGLFALIMIGGCIIFKQRYEKRVKQTEARMRELGLLSSNNVLSLDGWEMPRDYIVINRKLGEGAFGTVYGGEAFVPDKGWVAVAVKTLKVGAIVEEKLDFLCEAEMMKRFDHKNIVRLLGVCTSGEPVYTVMEFLLFGDLKTYLLARRHLVKETNRNDSEEVSDKCLTAMALDVARGLSYLADLKYVHRDLACRNCLVNAGRTVKIGDFGMCRPMYDSDYYRFNKRGMLPVRWMAPESLTDGIFTTMSDVWSYGVLLYEIVTFASFPYQGLSNNQVLDFVKNFNTLPVVQLGYHCKSHATRLKPLRGAAARILFGVWLLGIVVFSQYLTGQVKASLMVKAPVSRIDTVTELLSREPPIRPVTLKASPFMNMLQVPRISSERATSVRRRSENPARRIKRVTQCRLAKVLIQQLDVYDESYMAYVQDILSLCHKADAGMADSERISHILKGIADDAFQLLVFKDCSTVETLVKECRRFEEVKKRRITSNFTRLPNTTATFTCEETPTSETQIAKIVRRELETMLPPNAFSHSAAEPEPISISTVQATLQRGGHQTTNPSASIAVPLVTSPATAVADGITDHAPSLILVTAASSMIVSPHPRSLFTHKTKALGRAPSTTTPPLHVAASLCRPPLAALSRQL</sequence>
<name>A0AC60PSA2_IXOPE</name>
<protein>
    <submittedName>
        <fullName evidence="1">Uncharacterized protein</fullName>
    </submittedName>
</protein>
<gene>
    <name evidence="1" type="ORF">HPB47_000824</name>
</gene>
<accession>A0AC60PSA2</accession>
<proteinExistence type="predicted"/>
<evidence type="ECO:0000313" key="2">
    <source>
        <dbReference type="Proteomes" id="UP000805193"/>
    </source>
</evidence>
<keyword evidence="2" id="KW-1185">Reference proteome</keyword>
<evidence type="ECO:0000313" key="1">
    <source>
        <dbReference type="EMBL" id="KAG0423416.1"/>
    </source>
</evidence>
<dbReference type="EMBL" id="JABSTQ010010104">
    <property type="protein sequence ID" value="KAG0423416.1"/>
    <property type="molecule type" value="Genomic_DNA"/>
</dbReference>
<dbReference type="Proteomes" id="UP000805193">
    <property type="component" value="Unassembled WGS sequence"/>
</dbReference>